<name>A0ABM6SVD6_9ACTN</name>
<evidence type="ECO:0000313" key="2">
    <source>
        <dbReference type="Proteomes" id="UP000238413"/>
    </source>
</evidence>
<proteinExistence type="predicted"/>
<dbReference type="EMBL" id="CP026652">
    <property type="protein sequence ID" value="AVH58662.1"/>
    <property type="molecule type" value="Genomic_DNA"/>
</dbReference>
<evidence type="ECO:0008006" key="3">
    <source>
        <dbReference type="Google" id="ProtNLM"/>
    </source>
</evidence>
<organism evidence="1 2">
    <name type="scientific">Streptomyces dengpaensis</name>
    <dbReference type="NCBI Taxonomy" id="2049881"/>
    <lineage>
        <taxon>Bacteria</taxon>
        <taxon>Bacillati</taxon>
        <taxon>Actinomycetota</taxon>
        <taxon>Actinomycetes</taxon>
        <taxon>Kitasatosporales</taxon>
        <taxon>Streptomycetaceae</taxon>
        <taxon>Streptomyces</taxon>
    </lineage>
</organism>
<dbReference type="Gene3D" id="4.10.410.40">
    <property type="match status" value="1"/>
</dbReference>
<dbReference type="Proteomes" id="UP000238413">
    <property type="component" value="Chromosome"/>
</dbReference>
<reference evidence="1 2" key="1">
    <citation type="submission" date="2018-02" db="EMBL/GenBank/DDBJ databases">
        <title>Complete genome sequence of Streptomyces dengpaensis, the producer of angucyclines.</title>
        <authorList>
            <person name="Yumei L."/>
        </authorList>
    </citation>
    <scope>NUCLEOTIDE SEQUENCE [LARGE SCALE GENOMIC DNA]</scope>
    <source>
        <strain evidence="1 2">XZHG99</strain>
    </source>
</reference>
<evidence type="ECO:0000313" key="1">
    <source>
        <dbReference type="EMBL" id="AVH58662.1"/>
    </source>
</evidence>
<sequence>MALMVLTAEYISLASNDLKAYCNKAELSVEVEEKDVTTYASLGWKEMIGGLKSGELSLEFKTDFAAGALDSILWPLFGTVVAFEVRPTQSVVGTSNPKWTGNVLVKELKPISGGVGDEATQSVSFPTTGAVTRATA</sequence>
<keyword evidence="2" id="KW-1185">Reference proteome</keyword>
<gene>
    <name evidence="1" type="ORF">C4B68_26100</name>
</gene>
<accession>A0ABM6SVD6</accession>
<protein>
    <recommendedName>
        <fullName evidence="3">Phage tail protein</fullName>
    </recommendedName>
</protein>